<feature type="region of interest" description="Disordered" evidence="5">
    <location>
        <begin position="352"/>
        <end position="386"/>
    </location>
</feature>
<feature type="region of interest" description="Disordered" evidence="5">
    <location>
        <begin position="1"/>
        <end position="148"/>
    </location>
</feature>
<dbReference type="SMART" id="SM00356">
    <property type="entry name" value="ZnF_C3H1"/>
    <property type="match status" value="1"/>
</dbReference>
<dbReference type="GO" id="GO:0008270">
    <property type="term" value="F:zinc ion binding"/>
    <property type="evidence" value="ECO:0007669"/>
    <property type="project" value="UniProtKB-KW"/>
</dbReference>
<proteinExistence type="predicted"/>
<reference evidence="7" key="1">
    <citation type="submission" date="2023-10" db="EMBL/GenBank/DDBJ databases">
        <title>Chromosome-level genome of the transformable northern wattle, Acacia crassicarpa.</title>
        <authorList>
            <person name="Massaro I."/>
            <person name="Sinha N.R."/>
            <person name="Poethig S."/>
            <person name="Leichty A.R."/>
        </authorList>
    </citation>
    <scope>NUCLEOTIDE SEQUENCE</scope>
    <source>
        <strain evidence="7">Acra3RX</strain>
        <tissue evidence="7">Leaf</tissue>
    </source>
</reference>
<feature type="region of interest" description="Disordered" evidence="5">
    <location>
        <begin position="412"/>
        <end position="435"/>
    </location>
</feature>
<evidence type="ECO:0000256" key="4">
    <source>
        <dbReference type="PROSITE-ProRule" id="PRU00723"/>
    </source>
</evidence>
<protein>
    <recommendedName>
        <fullName evidence="6">C3H1-type domain-containing protein</fullName>
    </recommendedName>
</protein>
<keyword evidence="2 4" id="KW-0863">Zinc-finger</keyword>
<dbReference type="InterPro" id="IPR052650">
    <property type="entry name" value="Zinc_finger_CCCH"/>
</dbReference>
<dbReference type="EMBL" id="JAWXYG010000005">
    <property type="protein sequence ID" value="KAK4271586.1"/>
    <property type="molecule type" value="Genomic_DNA"/>
</dbReference>
<keyword evidence="3 4" id="KW-0862">Zinc</keyword>
<evidence type="ECO:0000313" key="7">
    <source>
        <dbReference type="EMBL" id="KAK4271586.1"/>
    </source>
</evidence>
<feature type="compositionally biased region" description="Basic and acidic residues" evidence="5">
    <location>
        <begin position="129"/>
        <end position="148"/>
    </location>
</feature>
<dbReference type="SUPFAM" id="SSF90229">
    <property type="entry name" value="CCCH zinc finger"/>
    <property type="match status" value="1"/>
</dbReference>
<dbReference type="PANTHER" id="PTHR36886">
    <property type="entry name" value="PROTEIN FRIGIDA-ESSENTIAL 1"/>
    <property type="match status" value="1"/>
</dbReference>
<dbReference type="InterPro" id="IPR036855">
    <property type="entry name" value="Znf_CCCH_sf"/>
</dbReference>
<evidence type="ECO:0000313" key="8">
    <source>
        <dbReference type="Proteomes" id="UP001293593"/>
    </source>
</evidence>
<dbReference type="InterPro" id="IPR000571">
    <property type="entry name" value="Znf_CCCH"/>
</dbReference>
<evidence type="ECO:0000259" key="6">
    <source>
        <dbReference type="PROSITE" id="PS50103"/>
    </source>
</evidence>
<keyword evidence="1 4" id="KW-0479">Metal-binding</keyword>
<evidence type="ECO:0000256" key="5">
    <source>
        <dbReference type="SAM" id="MobiDB-lite"/>
    </source>
</evidence>
<dbReference type="AlphaFoldDB" id="A0AAE1MSH9"/>
<dbReference type="PROSITE" id="PS50103">
    <property type="entry name" value="ZF_C3H1"/>
    <property type="match status" value="1"/>
</dbReference>
<feature type="compositionally biased region" description="Basic and acidic residues" evidence="5">
    <location>
        <begin position="365"/>
        <end position="379"/>
    </location>
</feature>
<evidence type="ECO:0000256" key="2">
    <source>
        <dbReference type="ARBA" id="ARBA00022771"/>
    </source>
</evidence>
<feature type="domain" description="C3H1-type" evidence="6">
    <location>
        <begin position="320"/>
        <end position="347"/>
    </location>
</feature>
<dbReference type="PANTHER" id="PTHR36886:SF3">
    <property type="entry name" value="PROTEIN FRIGIDA-ESSENTIAL 1"/>
    <property type="match status" value="1"/>
</dbReference>
<comment type="caution">
    <text evidence="7">The sequence shown here is derived from an EMBL/GenBank/DDBJ whole genome shotgun (WGS) entry which is preliminary data.</text>
</comment>
<dbReference type="Pfam" id="PF00642">
    <property type="entry name" value="zf-CCCH"/>
    <property type="match status" value="1"/>
</dbReference>
<organism evidence="7 8">
    <name type="scientific">Acacia crassicarpa</name>
    <name type="common">northern wattle</name>
    <dbReference type="NCBI Taxonomy" id="499986"/>
    <lineage>
        <taxon>Eukaryota</taxon>
        <taxon>Viridiplantae</taxon>
        <taxon>Streptophyta</taxon>
        <taxon>Embryophyta</taxon>
        <taxon>Tracheophyta</taxon>
        <taxon>Spermatophyta</taxon>
        <taxon>Magnoliopsida</taxon>
        <taxon>eudicotyledons</taxon>
        <taxon>Gunneridae</taxon>
        <taxon>Pentapetalae</taxon>
        <taxon>rosids</taxon>
        <taxon>fabids</taxon>
        <taxon>Fabales</taxon>
        <taxon>Fabaceae</taxon>
        <taxon>Caesalpinioideae</taxon>
        <taxon>mimosoid clade</taxon>
        <taxon>Acacieae</taxon>
        <taxon>Acacia</taxon>
    </lineage>
</organism>
<evidence type="ECO:0000256" key="1">
    <source>
        <dbReference type="ARBA" id="ARBA00022723"/>
    </source>
</evidence>
<sequence length="836" mass="92869">MSLSKSPVAANEDSDPPMEMEVEEDPEEEEYEEEDAVEEEYEDEEDPEEEEYEEVEVEEEVEEEEEKGEEEEKEESREEEVEEEEEEVEEEADEEEEEVVEVEEEEEEVAMEEEAGEDKFEVSEPPADAAKDPEDLSQHMESEGQERNLRLVSSVAVNPDTVSAENNDSCKVLTMEKEDFQLEHVTRSSPNSRINVGSAEDDKHQGLDVANESNGSPLQCKTLEAYKEPSCDSKVYLCGAKESGTIKSSSDAGKDVATDIQRKGCSVENACISTQNSMNKIKQSDTHSGDEMKQMTSRFTSPDMRTRSLSPPAGMKDINKRPAIICSFFAKGWCIKGSSCRFLHIKDNVNNTGQQAEGDMFSTNCKRERQSEEGLRGHAETSGMPDARVPLAASLVSSSLHSSEFSVKEIIQDEQEASPSQRPSQDKQKFPLLSKENLSSKNHVLSIGRDSSTSRDVSIPENRSIFNASNNYFSRNLSSYPSFVEGLAPIENRYASQASAPSSYSISSNLSVGASTLDAQKLLKSGKEYHAPRSTFLGSEWEEMPLTSQSGVWLHATGYRRKISSCDWEPSVPFRPSFFITSAGISSSGDMYDPFHPCVEITNIGDGSLKASFFTHGPPIQSSSQVRTYGDCAVAGDKVEDIIDDKSSVSSHHRFYENEANKHCAPSEKDGCAHETETTARTYLNSHNGKASIGENTVAVEDNIKTEVEQTEIGARYQGEGSGLKKRRVDKAQKNNEMNVDFQMDGNMQNDSKAVKIFRAALVDLVKELLKPSWQEGYLSKDAHNKIVKKSVDKVISTLQPHQIPTTLDAVNHYISSSRLKIGKLVDGYVNKYSKS</sequence>
<gene>
    <name evidence="7" type="ORF">QN277_020260</name>
</gene>
<dbReference type="Proteomes" id="UP001293593">
    <property type="component" value="Unassembled WGS sequence"/>
</dbReference>
<feature type="compositionally biased region" description="Acidic residues" evidence="5">
    <location>
        <begin position="12"/>
        <end position="116"/>
    </location>
</feature>
<evidence type="ECO:0000256" key="3">
    <source>
        <dbReference type="ARBA" id="ARBA00022833"/>
    </source>
</evidence>
<feature type="zinc finger region" description="C3H1-type" evidence="4">
    <location>
        <begin position="320"/>
        <end position="347"/>
    </location>
</feature>
<accession>A0AAE1MSH9</accession>
<keyword evidence="8" id="KW-1185">Reference proteome</keyword>
<dbReference type="Gene3D" id="4.10.1000.10">
    <property type="entry name" value="Zinc finger, CCCH-type"/>
    <property type="match status" value="1"/>
</dbReference>
<name>A0AAE1MSH9_9FABA</name>